<dbReference type="PANTHER" id="PTHR42939">
    <property type="entry name" value="ABC TRANSPORTER ATP-BINDING PROTEIN ALBC-RELATED"/>
    <property type="match status" value="1"/>
</dbReference>
<name>A0ABN4UXT1_9BACT</name>
<dbReference type="SUPFAM" id="SSF52540">
    <property type="entry name" value="P-loop containing nucleoside triphosphate hydrolases"/>
    <property type="match status" value="1"/>
</dbReference>
<evidence type="ECO:0000256" key="1">
    <source>
        <dbReference type="ARBA" id="ARBA00022448"/>
    </source>
</evidence>
<dbReference type="InterPro" id="IPR027417">
    <property type="entry name" value="P-loop_NTPase"/>
</dbReference>
<evidence type="ECO:0000313" key="5">
    <source>
        <dbReference type="EMBL" id="APT73565.1"/>
    </source>
</evidence>
<keyword evidence="3" id="KW-0067">ATP-binding</keyword>
<reference evidence="5 6" key="1">
    <citation type="submission" date="2014-02" db="EMBL/GenBank/DDBJ databases">
        <title>Diversity of Thermotogales isolates from hydrothermal vents.</title>
        <authorList>
            <person name="Haverkamp T.H.A."/>
            <person name="Lossouarn J."/>
            <person name="Geslin C."/>
            <person name="Nesbo C.L."/>
        </authorList>
    </citation>
    <scope>NUCLEOTIDE SEQUENCE [LARGE SCALE GENOMIC DNA]</scope>
    <source>
        <strain evidence="5 6">431</strain>
    </source>
</reference>
<proteinExistence type="predicted"/>
<dbReference type="Proteomes" id="UP000185490">
    <property type="component" value="Chromosome"/>
</dbReference>
<keyword evidence="6" id="KW-1185">Reference proteome</keyword>
<accession>A0ABN4UXT1</accession>
<dbReference type="RefSeq" id="WP_012056765.1">
    <property type="nucleotide sequence ID" value="NZ_CP007389.1"/>
</dbReference>
<dbReference type="Pfam" id="PF00005">
    <property type="entry name" value="ABC_tran"/>
    <property type="match status" value="1"/>
</dbReference>
<dbReference type="InterPro" id="IPR051782">
    <property type="entry name" value="ABC_Transporter_VariousFunc"/>
</dbReference>
<protein>
    <submittedName>
        <fullName evidence="5">ABC transporter</fullName>
    </submittedName>
</protein>
<organism evidence="5 6">
    <name type="scientific">Thermosipho melanesiensis</name>
    <dbReference type="NCBI Taxonomy" id="46541"/>
    <lineage>
        <taxon>Bacteria</taxon>
        <taxon>Thermotogati</taxon>
        <taxon>Thermotogota</taxon>
        <taxon>Thermotogae</taxon>
        <taxon>Thermotogales</taxon>
        <taxon>Fervidobacteriaceae</taxon>
        <taxon>Thermosipho</taxon>
    </lineage>
</organism>
<dbReference type="SMART" id="SM00382">
    <property type="entry name" value="AAA"/>
    <property type="match status" value="1"/>
</dbReference>
<evidence type="ECO:0000313" key="6">
    <source>
        <dbReference type="Proteomes" id="UP000185490"/>
    </source>
</evidence>
<dbReference type="EMBL" id="CP007389">
    <property type="protein sequence ID" value="APT73565.1"/>
    <property type="molecule type" value="Genomic_DNA"/>
</dbReference>
<dbReference type="PANTHER" id="PTHR42939:SF1">
    <property type="entry name" value="ABC TRANSPORTER ATP-BINDING PROTEIN ALBC-RELATED"/>
    <property type="match status" value="1"/>
</dbReference>
<keyword evidence="2" id="KW-0547">Nucleotide-binding</keyword>
<dbReference type="InterPro" id="IPR003439">
    <property type="entry name" value="ABC_transporter-like_ATP-bd"/>
</dbReference>
<evidence type="ECO:0000259" key="4">
    <source>
        <dbReference type="PROSITE" id="PS50893"/>
    </source>
</evidence>
<dbReference type="CDD" id="cd03230">
    <property type="entry name" value="ABC_DR_subfamily_A"/>
    <property type="match status" value="1"/>
</dbReference>
<evidence type="ECO:0000256" key="2">
    <source>
        <dbReference type="ARBA" id="ARBA00022741"/>
    </source>
</evidence>
<dbReference type="Gene3D" id="3.40.50.300">
    <property type="entry name" value="P-loop containing nucleotide triphosphate hydrolases"/>
    <property type="match status" value="1"/>
</dbReference>
<keyword evidence="1" id="KW-0813">Transport</keyword>
<sequence length="256" mass="29500">MIDVKNVGKRYGNTWVLKKVSFFAHKGEVIGVIGKNGSGKTTLLKIISGILKPTEGNIYLNSHLISYIPEKPILIPELTLLENLKYFAKLRNIGDEKIKHEISFFKLEEHTKKRPNELSKGLKQRLSMAISLLIEPDIILLDEPTSGLDVESKKIITNKILDLKKSGKTILYITHEDEEVERICDRILILENGLMKFLGTIEEFWKEYERFVYVTFSENKKTKLLRIEDLKDLEEDFIHVRSIGIREFLSGGIENE</sequence>
<feature type="domain" description="ABC transporter" evidence="4">
    <location>
        <begin position="2"/>
        <end position="217"/>
    </location>
</feature>
<evidence type="ECO:0000256" key="3">
    <source>
        <dbReference type="ARBA" id="ARBA00022840"/>
    </source>
</evidence>
<dbReference type="InterPro" id="IPR003593">
    <property type="entry name" value="AAA+_ATPase"/>
</dbReference>
<dbReference type="PROSITE" id="PS50893">
    <property type="entry name" value="ABC_TRANSPORTER_2"/>
    <property type="match status" value="1"/>
</dbReference>
<gene>
    <name evidence="5" type="ORF">BW47_02865</name>
</gene>